<feature type="transmembrane region" description="Helical" evidence="1">
    <location>
        <begin position="48"/>
        <end position="69"/>
    </location>
</feature>
<dbReference type="AlphaFoldDB" id="A0A6G1K3I0"/>
<feature type="transmembrane region" description="Helical" evidence="1">
    <location>
        <begin position="169"/>
        <end position="187"/>
    </location>
</feature>
<keyword evidence="1" id="KW-0472">Membrane</keyword>
<keyword evidence="1" id="KW-1133">Transmembrane helix</keyword>
<feature type="transmembrane region" description="Helical" evidence="1">
    <location>
        <begin position="136"/>
        <end position="163"/>
    </location>
</feature>
<proteinExistence type="predicted"/>
<dbReference type="PANTHER" id="PTHR33979:SF2">
    <property type="entry name" value="PEPTIDASE M50B-LIKE-DOMAIN-CONTAINING PROTEIN"/>
    <property type="match status" value="1"/>
</dbReference>
<evidence type="ECO:0000256" key="1">
    <source>
        <dbReference type="SAM" id="Phobius"/>
    </source>
</evidence>
<dbReference type="InterPro" id="IPR049500">
    <property type="entry name" value="Peptidase_M50B-like"/>
</dbReference>
<evidence type="ECO:0008006" key="4">
    <source>
        <dbReference type="Google" id="ProtNLM"/>
    </source>
</evidence>
<reference evidence="2" key="1">
    <citation type="journal article" date="2020" name="Stud. Mycol.">
        <title>101 Dothideomycetes genomes: a test case for predicting lifestyles and emergence of pathogens.</title>
        <authorList>
            <person name="Haridas S."/>
            <person name="Albert R."/>
            <person name="Binder M."/>
            <person name="Bloem J."/>
            <person name="Labutti K."/>
            <person name="Salamov A."/>
            <person name="Andreopoulos B."/>
            <person name="Baker S."/>
            <person name="Barry K."/>
            <person name="Bills G."/>
            <person name="Bluhm B."/>
            <person name="Cannon C."/>
            <person name="Castanera R."/>
            <person name="Culley D."/>
            <person name="Daum C."/>
            <person name="Ezra D."/>
            <person name="Gonzalez J."/>
            <person name="Henrissat B."/>
            <person name="Kuo A."/>
            <person name="Liang C."/>
            <person name="Lipzen A."/>
            <person name="Lutzoni F."/>
            <person name="Magnuson J."/>
            <person name="Mondo S."/>
            <person name="Nolan M."/>
            <person name="Ohm R."/>
            <person name="Pangilinan J."/>
            <person name="Park H.-J."/>
            <person name="Ramirez L."/>
            <person name="Alfaro M."/>
            <person name="Sun H."/>
            <person name="Tritt A."/>
            <person name="Yoshinaga Y."/>
            <person name="Zwiers L.-H."/>
            <person name="Turgeon B."/>
            <person name="Goodwin S."/>
            <person name="Spatafora J."/>
            <person name="Crous P."/>
            <person name="Grigoriev I."/>
        </authorList>
    </citation>
    <scope>NUCLEOTIDE SEQUENCE</scope>
    <source>
        <strain evidence="2">CBS 279.74</strain>
    </source>
</reference>
<dbReference type="Pfam" id="PF13398">
    <property type="entry name" value="Peptidase_M50B"/>
    <property type="match status" value="1"/>
</dbReference>
<sequence length="288" mass="31483">MAPAFPPQPGHVAKLARRALVTAGPALVQPHLHHLTPRGLSVNHTQGVTLGIIGAYVVVIALLWNLPYVRWVLWPFKMLVIAFHEFGHAITACCTGGRVKSISLDPHEGGVTHMLGGIQAVTLPAGYLGSSLIGALLTFCGFNIVASKVCSIVLGVCFLLTLWWARKDWLTIITVLLAVGLLVACWFIKHAEPLRFVVLFIGVMSSLYSVWDICDDLILRKVNESDASVFAKNYGGSSQCWGVLWSFISLFLMVCGILAALAAFKQDFTQQEKDSQDFIPTVRMLLKV</sequence>
<keyword evidence="1" id="KW-0812">Transmembrane</keyword>
<dbReference type="Proteomes" id="UP000799428">
    <property type="component" value="Unassembled WGS sequence"/>
</dbReference>
<feature type="transmembrane region" description="Helical" evidence="1">
    <location>
        <begin position="243"/>
        <end position="264"/>
    </location>
</feature>
<feature type="transmembrane region" description="Helical" evidence="1">
    <location>
        <begin position="194"/>
        <end position="211"/>
    </location>
</feature>
<gene>
    <name evidence="2" type="ORF">K504DRAFT_447191</name>
</gene>
<dbReference type="PANTHER" id="PTHR33979">
    <property type="entry name" value="OS02G0221600 PROTEIN"/>
    <property type="match status" value="1"/>
</dbReference>
<organism evidence="2 3">
    <name type="scientific">Pleomassaria siparia CBS 279.74</name>
    <dbReference type="NCBI Taxonomy" id="1314801"/>
    <lineage>
        <taxon>Eukaryota</taxon>
        <taxon>Fungi</taxon>
        <taxon>Dikarya</taxon>
        <taxon>Ascomycota</taxon>
        <taxon>Pezizomycotina</taxon>
        <taxon>Dothideomycetes</taxon>
        <taxon>Pleosporomycetidae</taxon>
        <taxon>Pleosporales</taxon>
        <taxon>Pleomassariaceae</taxon>
        <taxon>Pleomassaria</taxon>
    </lineage>
</organism>
<dbReference type="EMBL" id="MU005774">
    <property type="protein sequence ID" value="KAF2707163.1"/>
    <property type="molecule type" value="Genomic_DNA"/>
</dbReference>
<name>A0A6G1K3I0_9PLEO</name>
<protein>
    <recommendedName>
        <fullName evidence="4">Peptidase M50B-like-domain-containing protein</fullName>
    </recommendedName>
</protein>
<keyword evidence="3" id="KW-1185">Reference proteome</keyword>
<evidence type="ECO:0000313" key="3">
    <source>
        <dbReference type="Proteomes" id="UP000799428"/>
    </source>
</evidence>
<accession>A0A6G1K3I0</accession>
<evidence type="ECO:0000313" key="2">
    <source>
        <dbReference type="EMBL" id="KAF2707163.1"/>
    </source>
</evidence>
<dbReference type="OrthoDB" id="40823at2759"/>